<accession>K6XUS6</accession>
<dbReference type="EMBL" id="BAEN01000055">
    <property type="protein sequence ID" value="GAC15416.1"/>
    <property type="molecule type" value="Genomic_DNA"/>
</dbReference>
<organism evidence="1 2">
    <name type="scientific">Aliiglaciecola lipolytica E3</name>
    <dbReference type="NCBI Taxonomy" id="1127673"/>
    <lineage>
        <taxon>Bacteria</taxon>
        <taxon>Pseudomonadati</taxon>
        <taxon>Pseudomonadota</taxon>
        <taxon>Gammaproteobacteria</taxon>
        <taxon>Alteromonadales</taxon>
        <taxon>Alteromonadaceae</taxon>
        <taxon>Aliiglaciecola</taxon>
    </lineage>
</organism>
<keyword evidence="2" id="KW-1185">Reference proteome</keyword>
<gene>
    <name evidence="1" type="ORF">GLIP_2795</name>
</gene>
<evidence type="ECO:0000313" key="2">
    <source>
        <dbReference type="Proteomes" id="UP000006334"/>
    </source>
</evidence>
<sequence length="41" mass="4640">MDFKQTGDSEAGIRAYKRQLKDLINNLPILSNSGNLLIKYT</sequence>
<protein>
    <submittedName>
        <fullName evidence="1">Uncharacterized protein</fullName>
    </submittedName>
</protein>
<reference evidence="1 2" key="1">
    <citation type="journal article" date="2017" name="Antonie Van Leeuwenhoek">
        <title>Rhizobium rhizosphaerae sp. nov., a novel species isolated from rice rhizosphere.</title>
        <authorList>
            <person name="Zhao J.J."/>
            <person name="Zhang J."/>
            <person name="Zhang R.J."/>
            <person name="Zhang C.W."/>
            <person name="Yin H.Q."/>
            <person name="Zhang X.X."/>
        </authorList>
    </citation>
    <scope>NUCLEOTIDE SEQUENCE [LARGE SCALE GENOMIC DNA]</scope>
    <source>
        <strain evidence="1 2">E3</strain>
    </source>
</reference>
<proteinExistence type="predicted"/>
<dbReference type="AlphaFoldDB" id="K6XUS6"/>
<dbReference type="Proteomes" id="UP000006334">
    <property type="component" value="Unassembled WGS sequence"/>
</dbReference>
<comment type="caution">
    <text evidence="1">The sequence shown here is derived from an EMBL/GenBank/DDBJ whole genome shotgun (WGS) entry which is preliminary data.</text>
</comment>
<evidence type="ECO:0000313" key="1">
    <source>
        <dbReference type="EMBL" id="GAC15416.1"/>
    </source>
</evidence>
<name>K6XUS6_9ALTE</name>